<dbReference type="EMBL" id="DRND01000221">
    <property type="protein sequence ID" value="HFC46773.1"/>
    <property type="molecule type" value="Genomic_DNA"/>
</dbReference>
<dbReference type="Pfam" id="PF00383">
    <property type="entry name" value="dCMP_cyt_deam_1"/>
    <property type="match status" value="1"/>
</dbReference>
<dbReference type="CDD" id="cd01285">
    <property type="entry name" value="nucleoside_deaminase"/>
    <property type="match status" value="1"/>
</dbReference>
<dbReference type="PROSITE" id="PS51747">
    <property type="entry name" value="CYT_DCMP_DEAMINASES_2"/>
    <property type="match status" value="1"/>
</dbReference>
<dbReference type="InterPro" id="IPR016192">
    <property type="entry name" value="APOBEC/CMP_deaminase_Zn-bd"/>
</dbReference>
<proteinExistence type="predicted"/>
<sequence length="190" mass="21341">MFHSKDITMMERALILARKSLERGEFPVGCVIVRGSEVLGEGHRTGSKGQAANELDHAEIMALRACYEKINEWPGRLGPLTCYTTLEPCLMCLGALLINGVRRIVFGYEDVMGGACGIDLSKKITWMPLDEMPKGLTMGYIYDGNEIEFVGGLLRERCLELFIEFYKMPESSYLDGTLLKEYTLRQAKDV</sequence>
<name>A0A7V2SVL2_9BACT</name>
<reference evidence="4" key="1">
    <citation type="journal article" date="2020" name="mSystems">
        <title>Genome- and Community-Level Interaction Insights into Carbon Utilization and Element Cycling Functions of Hydrothermarchaeota in Hydrothermal Sediment.</title>
        <authorList>
            <person name="Zhou Z."/>
            <person name="Liu Y."/>
            <person name="Xu W."/>
            <person name="Pan J."/>
            <person name="Luo Z.H."/>
            <person name="Li M."/>
        </authorList>
    </citation>
    <scope>NUCLEOTIDE SEQUENCE [LARGE SCALE GENOMIC DNA]</scope>
    <source>
        <strain evidence="4">HyVt-503</strain>
    </source>
</reference>
<protein>
    <submittedName>
        <fullName evidence="4">Nucleoside deaminase</fullName>
    </submittedName>
</protein>
<keyword evidence="1" id="KW-0479">Metal-binding</keyword>
<comment type="caution">
    <text evidence="4">The sequence shown here is derived from an EMBL/GenBank/DDBJ whole genome shotgun (WGS) entry which is preliminary data.</text>
</comment>
<dbReference type="Proteomes" id="UP000885797">
    <property type="component" value="Unassembled WGS sequence"/>
</dbReference>
<dbReference type="GO" id="GO:0002100">
    <property type="term" value="P:tRNA wobble adenosine to inosine editing"/>
    <property type="evidence" value="ECO:0007669"/>
    <property type="project" value="InterPro"/>
</dbReference>
<dbReference type="GO" id="GO:0008270">
    <property type="term" value="F:zinc ion binding"/>
    <property type="evidence" value="ECO:0007669"/>
    <property type="project" value="InterPro"/>
</dbReference>
<gene>
    <name evidence="4" type="ORF">ENJ63_02700</name>
</gene>
<dbReference type="PROSITE" id="PS00903">
    <property type="entry name" value="CYT_DCMP_DEAMINASES_1"/>
    <property type="match status" value="1"/>
</dbReference>
<accession>A0A7V2SVL2</accession>
<dbReference type="GO" id="GO:0052717">
    <property type="term" value="F:tRNA-specific adenosine-34 deaminase activity"/>
    <property type="evidence" value="ECO:0007669"/>
    <property type="project" value="UniProtKB-EC"/>
</dbReference>
<dbReference type="InterPro" id="IPR002125">
    <property type="entry name" value="CMP_dCMP_dom"/>
</dbReference>
<evidence type="ECO:0000259" key="3">
    <source>
        <dbReference type="PROSITE" id="PS51747"/>
    </source>
</evidence>
<organism evidence="4">
    <name type="scientific">Dissulfuribacter thermophilus</name>
    <dbReference type="NCBI Taxonomy" id="1156395"/>
    <lineage>
        <taxon>Bacteria</taxon>
        <taxon>Pseudomonadati</taxon>
        <taxon>Thermodesulfobacteriota</taxon>
        <taxon>Dissulfuribacteria</taxon>
        <taxon>Dissulfuribacterales</taxon>
        <taxon>Dissulfuribacteraceae</taxon>
        <taxon>Dissulfuribacter</taxon>
    </lineage>
</organism>
<evidence type="ECO:0000313" key="4">
    <source>
        <dbReference type="EMBL" id="HFC46773.1"/>
    </source>
</evidence>
<dbReference type="PANTHER" id="PTHR11079:SF162">
    <property type="entry name" value="RIBOFLAVIN BIOSYNTHESIS PROTEIN PYRD, CHLOROPLASTIC"/>
    <property type="match status" value="1"/>
</dbReference>
<dbReference type="PANTHER" id="PTHR11079">
    <property type="entry name" value="CYTOSINE DEAMINASE FAMILY MEMBER"/>
    <property type="match status" value="1"/>
</dbReference>
<evidence type="ECO:0000256" key="1">
    <source>
        <dbReference type="ARBA" id="ARBA00022723"/>
    </source>
</evidence>
<feature type="domain" description="CMP/dCMP-type deaminase" evidence="3">
    <location>
        <begin position="4"/>
        <end position="127"/>
    </location>
</feature>
<dbReference type="SUPFAM" id="SSF53927">
    <property type="entry name" value="Cytidine deaminase-like"/>
    <property type="match status" value="1"/>
</dbReference>
<dbReference type="AlphaFoldDB" id="A0A7V2SVL2"/>
<evidence type="ECO:0000256" key="2">
    <source>
        <dbReference type="ARBA" id="ARBA00022833"/>
    </source>
</evidence>
<dbReference type="Gene3D" id="3.40.140.10">
    <property type="entry name" value="Cytidine Deaminase, domain 2"/>
    <property type="match status" value="1"/>
</dbReference>
<dbReference type="InterPro" id="IPR016193">
    <property type="entry name" value="Cytidine_deaminase-like"/>
</dbReference>
<keyword evidence="2" id="KW-0862">Zinc</keyword>